<dbReference type="EMBL" id="BMVC01000019">
    <property type="protein sequence ID" value="GHD13541.1"/>
    <property type="molecule type" value="Genomic_DNA"/>
</dbReference>
<organism evidence="2 3">
    <name type="scientific">Streptomyces finlayi</name>
    <dbReference type="NCBI Taxonomy" id="67296"/>
    <lineage>
        <taxon>Bacteria</taxon>
        <taxon>Bacillati</taxon>
        <taxon>Actinomycetota</taxon>
        <taxon>Actinomycetes</taxon>
        <taxon>Kitasatosporales</taxon>
        <taxon>Streptomycetaceae</taxon>
        <taxon>Streptomyces</taxon>
    </lineage>
</organism>
<dbReference type="AlphaFoldDB" id="A0A919CDX0"/>
<feature type="compositionally biased region" description="Low complexity" evidence="1">
    <location>
        <begin position="438"/>
        <end position="451"/>
    </location>
</feature>
<gene>
    <name evidence="2" type="ORF">GCM10010334_71880</name>
</gene>
<reference evidence="2" key="1">
    <citation type="journal article" date="2014" name="Int. J. Syst. Evol. Microbiol.">
        <title>Complete genome sequence of Corynebacterium casei LMG S-19264T (=DSM 44701T), isolated from a smear-ripened cheese.</title>
        <authorList>
            <consortium name="US DOE Joint Genome Institute (JGI-PGF)"/>
            <person name="Walter F."/>
            <person name="Albersmeier A."/>
            <person name="Kalinowski J."/>
            <person name="Ruckert C."/>
        </authorList>
    </citation>
    <scope>NUCLEOTIDE SEQUENCE</scope>
    <source>
        <strain evidence="2">JCM 4637</strain>
    </source>
</reference>
<feature type="region of interest" description="Disordered" evidence="1">
    <location>
        <begin position="405"/>
        <end position="453"/>
    </location>
</feature>
<comment type="caution">
    <text evidence="2">The sequence shown here is derived from an EMBL/GenBank/DDBJ whole genome shotgun (WGS) entry which is preliminary data.</text>
</comment>
<feature type="compositionally biased region" description="Basic and acidic residues" evidence="1">
    <location>
        <begin position="22"/>
        <end position="41"/>
    </location>
</feature>
<reference evidence="2" key="2">
    <citation type="submission" date="2020-09" db="EMBL/GenBank/DDBJ databases">
        <authorList>
            <person name="Sun Q."/>
            <person name="Ohkuma M."/>
        </authorList>
    </citation>
    <scope>NUCLEOTIDE SEQUENCE</scope>
    <source>
        <strain evidence="2">JCM 4637</strain>
    </source>
</reference>
<proteinExistence type="predicted"/>
<name>A0A919CDX0_9ACTN</name>
<accession>A0A919CDX0</accession>
<dbReference type="Proteomes" id="UP000638353">
    <property type="component" value="Unassembled WGS sequence"/>
</dbReference>
<sequence>MVEDQRRREPQADGRAQPVAQLDRHQGIEAQVLERPRRFDDGGVGVSQDEGNVPAHEVEEDFAPFVGREGGESAPQTCRRGRSGSRGSRRTPGSGTRPDQGTQQGGHLVLRPQGREVEPHGGDQRSVRAQGGVEQCGALGRGQFGHAGTGDALEVCLGQGAGHACVLRPRTPRERDARESEGPAVLRERVQEDVASGVVGLAEAAEEAGDGGEQHECGEIEVARGLVQVPGGVDLGAQYRRQPLGRQCLHYSVVDHTGGVDHGPHRVARDQCGHGVRVGDVARLDDSFGAQPRQFRDQVGGALGGRAAPAHQQQAAYAVLDDQVPGDHPAQATRTTGDQDRSLTGPLGSGLPHRVGPGEPCGQYLAVAEEQLGLFRGQYGLQESPLRLLARHVHQDEAAGVLRLGRTHQPPRGGSGKVLAGRRAPGHEHQPGSGGPLLGQPLLEQGQGPCGKRVHGSHRAAAALGDRSAVVALVTFLARHPDDDHVRVHCRQRLRRDRNPLHAVHRVPVRRRSGIHRAQYQRFHRCHRLPRRVGDGDGECVLAHTGHAHPDRRGSGGMQ</sequence>
<protein>
    <submittedName>
        <fullName evidence="2">Uncharacterized protein</fullName>
    </submittedName>
</protein>
<feature type="compositionally biased region" description="Basic and acidic residues" evidence="1">
    <location>
        <begin position="1"/>
        <end position="12"/>
    </location>
</feature>
<evidence type="ECO:0000313" key="2">
    <source>
        <dbReference type="EMBL" id="GHD13541.1"/>
    </source>
</evidence>
<feature type="region of interest" description="Disordered" evidence="1">
    <location>
        <begin position="323"/>
        <end position="356"/>
    </location>
</feature>
<evidence type="ECO:0000256" key="1">
    <source>
        <dbReference type="SAM" id="MobiDB-lite"/>
    </source>
</evidence>
<feature type="compositionally biased region" description="Basic residues" evidence="1">
    <location>
        <begin position="79"/>
        <end position="89"/>
    </location>
</feature>
<feature type="region of interest" description="Disordered" evidence="1">
    <location>
        <begin position="1"/>
        <end position="129"/>
    </location>
</feature>
<feature type="compositionally biased region" description="Basic and acidic residues" evidence="1">
    <location>
        <begin position="113"/>
        <end position="126"/>
    </location>
</feature>
<evidence type="ECO:0000313" key="3">
    <source>
        <dbReference type="Proteomes" id="UP000638353"/>
    </source>
</evidence>